<dbReference type="Proteomes" id="UP001318040">
    <property type="component" value="Chromosome 74"/>
</dbReference>
<evidence type="ECO:0000256" key="4">
    <source>
        <dbReference type="ARBA" id="ARBA00022448"/>
    </source>
</evidence>
<feature type="domain" description="Reelin" evidence="15">
    <location>
        <begin position="33"/>
        <end position="192"/>
    </location>
</feature>
<organism evidence="16 18">
    <name type="scientific">Petromyzon marinus</name>
    <name type="common">Sea lamprey</name>
    <dbReference type="NCBI Taxonomy" id="7757"/>
    <lineage>
        <taxon>Eukaryota</taxon>
        <taxon>Metazoa</taxon>
        <taxon>Chordata</taxon>
        <taxon>Craniata</taxon>
        <taxon>Vertebrata</taxon>
        <taxon>Cyclostomata</taxon>
        <taxon>Hyperoartia</taxon>
        <taxon>Petromyzontiformes</taxon>
        <taxon>Petromyzontidae</taxon>
        <taxon>Petromyzon</taxon>
    </lineage>
</organism>
<dbReference type="KEGG" id="pmrn:116957432"/>
<dbReference type="Gene3D" id="2.60.40.4060">
    <property type="entry name" value="Reeler domain"/>
    <property type="match status" value="1"/>
</dbReference>
<keyword evidence="4" id="KW-0813">Transport</keyword>
<dbReference type="SMART" id="SM00665">
    <property type="entry name" value="B561"/>
    <property type="match status" value="1"/>
</dbReference>
<evidence type="ECO:0000256" key="3">
    <source>
        <dbReference type="ARBA" id="ARBA00009195"/>
    </source>
</evidence>
<evidence type="ECO:0000313" key="16">
    <source>
        <dbReference type="Proteomes" id="UP001318040"/>
    </source>
</evidence>
<comment type="cofactor">
    <cofactor evidence="1">
        <name>heme b</name>
        <dbReference type="ChEBI" id="CHEBI:60344"/>
    </cofactor>
</comment>
<dbReference type="AlphaFoldDB" id="A0AAJ7XIJ8"/>
<dbReference type="SMART" id="SM00664">
    <property type="entry name" value="DoH"/>
    <property type="match status" value="1"/>
</dbReference>
<dbReference type="RefSeq" id="XP_032835461.1">
    <property type="nucleotide sequence ID" value="XM_032979570.1"/>
</dbReference>
<dbReference type="PROSITE" id="PS50836">
    <property type="entry name" value="DOMON"/>
    <property type="match status" value="1"/>
</dbReference>
<keyword evidence="10" id="KW-0325">Glycoprotein</keyword>
<evidence type="ECO:0000259" key="13">
    <source>
        <dbReference type="PROSITE" id="PS50836"/>
    </source>
</evidence>
<evidence type="ECO:0000259" key="14">
    <source>
        <dbReference type="PROSITE" id="PS50939"/>
    </source>
</evidence>
<dbReference type="CDD" id="cd08544">
    <property type="entry name" value="Reeler"/>
    <property type="match status" value="1"/>
</dbReference>
<dbReference type="CDD" id="cd09628">
    <property type="entry name" value="DOMON_SDR_2_like"/>
    <property type="match status" value="1"/>
</dbReference>
<comment type="similarity">
    <text evidence="3">Belongs to the FRRS1 family.</text>
</comment>
<proteinExistence type="inferred from homology"/>
<dbReference type="InterPro" id="IPR005018">
    <property type="entry name" value="DOMON_domain"/>
</dbReference>
<feature type="domain" description="DOMON" evidence="13">
    <location>
        <begin position="228"/>
        <end position="346"/>
    </location>
</feature>
<evidence type="ECO:0000256" key="7">
    <source>
        <dbReference type="ARBA" id="ARBA00022989"/>
    </source>
</evidence>
<keyword evidence="8" id="KW-0408">Iron</keyword>
<feature type="transmembrane region" description="Helical" evidence="11">
    <location>
        <begin position="588"/>
        <end position="608"/>
    </location>
</feature>
<evidence type="ECO:0000256" key="1">
    <source>
        <dbReference type="ARBA" id="ARBA00001970"/>
    </source>
</evidence>
<evidence type="ECO:0000256" key="5">
    <source>
        <dbReference type="ARBA" id="ARBA00022692"/>
    </source>
</evidence>
<dbReference type="Pfam" id="PF02014">
    <property type="entry name" value="Reeler"/>
    <property type="match status" value="1"/>
</dbReference>
<evidence type="ECO:0000256" key="11">
    <source>
        <dbReference type="SAM" id="Phobius"/>
    </source>
</evidence>
<sequence>MTSRRPAMTSRRTTMTTTAMMMMAAAVAMLGHVAPASAFKSGFVESVCTSMAPLHDSVAQGGGGGGYTVVASGTTFQDDIPITVTLTGTDAFVGFMLEARNVTEGILEGLSIQDTRAQIRRCPTTGSTVTHTSMIDKITISVTWTPTINSPDNVFFRATFVQSRSVYWVGLPSGMVTRLGKPSATVPSLVPERQLQVDNITYSPDITGCGFSKSCMRLPARCDPSSGSCFFVAMTPEPASEQVAVEISGPDSGYLALGFSGDTWMGDDDIYQCTILNGRPIIGTSYSSGRDIPSSYSNPILLASMSNASARVADGMLQCSFTLSQVATEPRKADLKKQYYLFLAHGETDDGEIEKHDVQPMVSRYRIAPLGSPVEVAVTRSNNLVKAHGALMLVAWLSLCSVGVVLARFFKPVWPNTKLLGEKVWFQLHRGLMVLAVLTTITAFVIPFCYRLGWSGRAHSVLGCIVMFLALMQPIMAVFRPHPNTPMRPLFNWAHWFVGTAARILAAACLFLGVDMVALDLPDRWDKLLLMGALLWQLAAEALLEILGCFGADHKSGESFEMSHVVQGLREGKLQHNHNSKLHNVKSAVLGVYVAGNVAFLIALLVGVGNV</sequence>
<keyword evidence="6" id="KW-0249">Electron transport</keyword>
<keyword evidence="5 11" id="KW-0812">Transmembrane</keyword>
<feature type="transmembrane region" description="Helical" evidence="11">
    <location>
        <begin position="390"/>
        <end position="410"/>
    </location>
</feature>
<keyword evidence="16" id="KW-1185">Reference proteome</keyword>
<dbReference type="PROSITE" id="PS50939">
    <property type="entry name" value="CYTOCHROME_B561"/>
    <property type="match status" value="1"/>
</dbReference>
<dbReference type="RefSeq" id="XP_032835462.1">
    <property type="nucleotide sequence ID" value="XM_032979571.1"/>
</dbReference>
<dbReference type="InterPro" id="IPR051237">
    <property type="entry name" value="Ferric-chelate_Red/DefProt"/>
</dbReference>
<dbReference type="GO" id="GO:0016020">
    <property type="term" value="C:membrane"/>
    <property type="evidence" value="ECO:0007669"/>
    <property type="project" value="UniProtKB-SubCell"/>
</dbReference>
<feature type="signal peptide" evidence="12">
    <location>
        <begin position="1"/>
        <end position="38"/>
    </location>
</feature>
<dbReference type="Pfam" id="PF03351">
    <property type="entry name" value="DOMON"/>
    <property type="match status" value="1"/>
</dbReference>
<dbReference type="PROSITE" id="PS51318">
    <property type="entry name" value="TAT"/>
    <property type="match status" value="1"/>
</dbReference>
<evidence type="ECO:0000256" key="12">
    <source>
        <dbReference type="SAM" id="SignalP"/>
    </source>
</evidence>
<keyword evidence="12" id="KW-0732">Signal</keyword>
<evidence type="ECO:0000256" key="6">
    <source>
        <dbReference type="ARBA" id="ARBA00022982"/>
    </source>
</evidence>
<evidence type="ECO:0000256" key="2">
    <source>
        <dbReference type="ARBA" id="ARBA00004141"/>
    </source>
</evidence>
<evidence type="ECO:0000259" key="15">
    <source>
        <dbReference type="PROSITE" id="PS51019"/>
    </source>
</evidence>
<dbReference type="InterPro" id="IPR042307">
    <property type="entry name" value="Reeler_sf"/>
</dbReference>
<feature type="chain" id="PRO_5044709723" evidence="12">
    <location>
        <begin position="39"/>
        <end position="611"/>
    </location>
</feature>
<accession>A0AAJ7XIJ8</accession>
<evidence type="ECO:0000256" key="8">
    <source>
        <dbReference type="ARBA" id="ARBA00023004"/>
    </source>
</evidence>
<evidence type="ECO:0000313" key="17">
    <source>
        <dbReference type="RefSeq" id="XP_032835461.1"/>
    </source>
</evidence>
<comment type="subcellular location">
    <subcellularLocation>
        <location evidence="2">Membrane</location>
        <topology evidence="2">Multi-pass membrane protein</topology>
    </subcellularLocation>
</comment>
<gene>
    <name evidence="17 18" type="primary">LOC116957432</name>
</gene>
<dbReference type="InterPro" id="IPR006311">
    <property type="entry name" value="TAT_signal"/>
</dbReference>
<dbReference type="CDD" id="cd08760">
    <property type="entry name" value="Cyt_b561_FRRS1_like"/>
    <property type="match status" value="1"/>
</dbReference>
<feature type="transmembrane region" description="Helical" evidence="11">
    <location>
        <begin position="491"/>
        <end position="514"/>
    </location>
</feature>
<evidence type="ECO:0000256" key="9">
    <source>
        <dbReference type="ARBA" id="ARBA00023136"/>
    </source>
</evidence>
<name>A0AAJ7XIJ8_PETMA</name>
<evidence type="ECO:0000313" key="18">
    <source>
        <dbReference type="RefSeq" id="XP_032835462.1"/>
    </source>
</evidence>
<keyword evidence="9 11" id="KW-0472">Membrane</keyword>
<feature type="domain" description="Cytochrome b561" evidence="14">
    <location>
        <begin position="350"/>
        <end position="547"/>
    </location>
</feature>
<dbReference type="InterPro" id="IPR002861">
    <property type="entry name" value="Reeler_dom"/>
</dbReference>
<feature type="transmembrane region" description="Helical" evidence="11">
    <location>
        <begin position="459"/>
        <end position="479"/>
    </location>
</feature>
<dbReference type="Gene3D" id="1.20.120.1770">
    <property type="match status" value="1"/>
</dbReference>
<feature type="transmembrane region" description="Helical" evidence="11">
    <location>
        <begin position="534"/>
        <end position="552"/>
    </location>
</feature>
<dbReference type="PANTHER" id="PTHR45828">
    <property type="entry name" value="CYTOCHROME B561/FERRIC REDUCTASE TRANSMEMBRANE"/>
    <property type="match status" value="1"/>
</dbReference>
<evidence type="ECO:0000256" key="10">
    <source>
        <dbReference type="ARBA" id="ARBA00023180"/>
    </source>
</evidence>
<dbReference type="InterPro" id="IPR006593">
    <property type="entry name" value="Cyt_b561/ferric_Rdtase_TM"/>
</dbReference>
<feature type="transmembrane region" description="Helical" evidence="11">
    <location>
        <begin position="431"/>
        <end position="453"/>
    </location>
</feature>
<keyword evidence="7 11" id="KW-1133">Transmembrane helix</keyword>
<dbReference type="PROSITE" id="PS51019">
    <property type="entry name" value="REELIN"/>
    <property type="match status" value="1"/>
</dbReference>
<dbReference type="PANTHER" id="PTHR45828:SF44">
    <property type="entry name" value="FERRIC-CHELATE REDUCTASE 1-RELATED"/>
    <property type="match status" value="1"/>
</dbReference>
<protein>
    <submittedName>
        <fullName evidence="17 18">Ferric-chelate reductase 1</fullName>
    </submittedName>
</protein>
<reference evidence="17 18" key="1">
    <citation type="submission" date="2025-04" db="UniProtKB">
        <authorList>
            <consortium name="RefSeq"/>
        </authorList>
    </citation>
    <scope>IDENTIFICATION</scope>
    <source>
        <tissue evidence="17 18">Sperm</tissue>
    </source>
</reference>